<comment type="similarity">
    <text evidence="1">Belongs to the glycosyl hydrolase 57 family.</text>
</comment>
<dbReference type="SUPFAM" id="SSF88713">
    <property type="entry name" value="Glycoside hydrolase/deacetylase"/>
    <property type="match status" value="1"/>
</dbReference>
<dbReference type="PANTHER" id="PTHR36306:SF1">
    <property type="entry name" value="ALPHA-AMYLASE-RELATED"/>
    <property type="match status" value="1"/>
</dbReference>
<feature type="domain" description="Glycoside hydrolase family 57 N-terminal" evidence="3">
    <location>
        <begin position="6"/>
        <end position="291"/>
    </location>
</feature>
<gene>
    <name evidence="4" type="ORF">COT20_02665</name>
</gene>
<dbReference type="Gene3D" id="3.20.110.20">
    <property type="match status" value="1"/>
</dbReference>
<evidence type="ECO:0000313" key="4">
    <source>
        <dbReference type="EMBL" id="PIU14442.1"/>
    </source>
</evidence>
<sequence length="392" mass="46563">MPSVCFYLQTHQPFRLRAYSVFDIGQTHDYFDYQRNYDYLARIVRKSYLPTNRLLLNLIRQYQGRFKVSFGLSGVLLEQLEKHFPEVISDFQALVKTGCCEILAETYHHSLAYLYSSEEFKTQVWLHRQKIKKLFNYVPKAFRNTELMLNNEMAKCIQEMGYKAILGEGADYILGYRSPNYVYKINGAEKIKILLRNYKLSDDISFRFSSRDWSEWPLTAEKFAAWLRAVHGHGDVINLFMDYETFGEHQWEETGIFEFLKHLPGEILQYPENNFQNPCDVIKLYKPAGELDFPHIVTWADTERDLSAWLGNKMQQEALGKIYSLENEVKKNKNKQILDDWRKLQTSDHFYYMCVKWFSDGDVHKYFSPYESPYDGFIIFMNIFNDLKLRLS</sequence>
<organism evidence="4 5">
    <name type="scientific">bacterium (Candidatus Gribaldobacteria) CG08_land_8_20_14_0_20_39_15</name>
    <dbReference type="NCBI Taxonomy" id="2014273"/>
    <lineage>
        <taxon>Bacteria</taxon>
        <taxon>Candidatus Gribaldobacteria</taxon>
    </lineage>
</organism>
<dbReference type="InterPro" id="IPR004300">
    <property type="entry name" value="Glyco_hydro_57_N"/>
</dbReference>
<dbReference type="GO" id="GO:0005975">
    <property type="term" value="P:carbohydrate metabolic process"/>
    <property type="evidence" value="ECO:0007669"/>
    <property type="project" value="InterPro"/>
</dbReference>
<dbReference type="Proteomes" id="UP000229784">
    <property type="component" value="Unassembled WGS sequence"/>
</dbReference>
<evidence type="ECO:0000256" key="1">
    <source>
        <dbReference type="ARBA" id="ARBA00006821"/>
    </source>
</evidence>
<protein>
    <submittedName>
        <fullName evidence="4">Alpha-amylase</fullName>
    </submittedName>
</protein>
<dbReference type="GO" id="GO:0003824">
    <property type="term" value="F:catalytic activity"/>
    <property type="evidence" value="ECO:0007669"/>
    <property type="project" value="InterPro"/>
</dbReference>
<keyword evidence="2" id="KW-0119">Carbohydrate metabolism</keyword>
<dbReference type="CDD" id="cd10795">
    <property type="entry name" value="GH57N_MJA1_like"/>
    <property type="match status" value="1"/>
</dbReference>
<dbReference type="InterPro" id="IPR011330">
    <property type="entry name" value="Glyco_hydro/deAcase_b/a-brl"/>
</dbReference>
<dbReference type="InterPro" id="IPR052046">
    <property type="entry name" value="GH57_Enzymes"/>
</dbReference>
<name>A0A2M6XTX1_9BACT</name>
<dbReference type="AlphaFoldDB" id="A0A2M6XTX1"/>
<comment type="caution">
    <text evidence="4">The sequence shown here is derived from an EMBL/GenBank/DDBJ whole genome shotgun (WGS) entry which is preliminary data.</text>
</comment>
<accession>A0A2M6XTX1</accession>
<dbReference type="EMBL" id="PEXQ01000066">
    <property type="protein sequence ID" value="PIU14442.1"/>
    <property type="molecule type" value="Genomic_DNA"/>
</dbReference>
<proteinExistence type="inferred from homology"/>
<evidence type="ECO:0000256" key="2">
    <source>
        <dbReference type="ARBA" id="ARBA00023277"/>
    </source>
</evidence>
<reference evidence="5" key="1">
    <citation type="submission" date="2017-09" db="EMBL/GenBank/DDBJ databases">
        <title>Depth-based differentiation of microbial function through sediment-hosted aquifers and enrichment of novel symbionts in the deep terrestrial subsurface.</title>
        <authorList>
            <person name="Probst A.J."/>
            <person name="Ladd B."/>
            <person name="Jarett J.K."/>
            <person name="Geller-Mcgrath D.E."/>
            <person name="Sieber C.M.K."/>
            <person name="Emerson J.B."/>
            <person name="Anantharaman K."/>
            <person name="Thomas B.C."/>
            <person name="Malmstrom R."/>
            <person name="Stieglmeier M."/>
            <person name="Klingl A."/>
            <person name="Woyke T."/>
            <person name="Ryan C.M."/>
            <person name="Banfield J.F."/>
        </authorList>
    </citation>
    <scope>NUCLEOTIDE SEQUENCE [LARGE SCALE GENOMIC DNA]</scope>
</reference>
<evidence type="ECO:0000313" key="5">
    <source>
        <dbReference type="Proteomes" id="UP000229784"/>
    </source>
</evidence>
<dbReference type="Pfam" id="PF03065">
    <property type="entry name" value="Glyco_hydro_57"/>
    <property type="match status" value="1"/>
</dbReference>
<evidence type="ECO:0000259" key="3">
    <source>
        <dbReference type="Pfam" id="PF03065"/>
    </source>
</evidence>
<dbReference type="PANTHER" id="PTHR36306">
    <property type="entry name" value="ALPHA-AMYLASE-RELATED-RELATED"/>
    <property type="match status" value="1"/>
</dbReference>